<dbReference type="Pfam" id="PF01657">
    <property type="entry name" value="Stress-antifung"/>
    <property type="match status" value="1"/>
</dbReference>
<dbReference type="InterPro" id="IPR038408">
    <property type="entry name" value="GNK2_sf"/>
</dbReference>
<keyword evidence="2" id="KW-0677">Repeat</keyword>
<evidence type="ECO:0000259" key="4">
    <source>
        <dbReference type="Pfam" id="PF01657"/>
    </source>
</evidence>
<feature type="signal peptide" evidence="3">
    <location>
        <begin position="1"/>
        <end position="22"/>
    </location>
</feature>
<evidence type="ECO:0000313" key="6">
    <source>
        <dbReference type="Proteomes" id="UP000306102"/>
    </source>
</evidence>
<keyword evidence="6" id="KW-1185">Reference proteome</keyword>
<dbReference type="PANTHER" id="PTHR32099">
    <property type="entry name" value="CYSTEINE-RICH REPEAT SECRETORY PROTEIN"/>
    <property type="match status" value="1"/>
</dbReference>
<dbReference type="Proteomes" id="UP000306102">
    <property type="component" value="Unassembled WGS sequence"/>
</dbReference>
<keyword evidence="1 3" id="KW-0732">Signal</keyword>
<reference evidence="5 6" key="1">
    <citation type="journal article" date="2018" name="Proc. Natl. Acad. Sci. U.S.A.">
        <title>Draft genome sequence of Camellia sinensis var. sinensis provides insights into the evolution of the tea genome and tea quality.</title>
        <authorList>
            <person name="Wei C."/>
            <person name="Yang H."/>
            <person name="Wang S."/>
            <person name="Zhao J."/>
            <person name="Liu C."/>
            <person name="Gao L."/>
            <person name="Xia E."/>
            <person name="Lu Y."/>
            <person name="Tai Y."/>
            <person name="She G."/>
            <person name="Sun J."/>
            <person name="Cao H."/>
            <person name="Tong W."/>
            <person name="Gao Q."/>
            <person name="Li Y."/>
            <person name="Deng W."/>
            <person name="Jiang X."/>
            <person name="Wang W."/>
            <person name="Chen Q."/>
            <person name="Zhang S."/>
            <person name="Li H."/>
            <person name="Wu J."/>
            <person name="Wang P."/>
            <person name="Li P."/>
            <person name="Shi C."/>
            <person name="Zheng F."/>
            <person name="Jian J."/>
            <person name="Huang B."/>
            <person name="Shan D."/>
            <person name="Shi M."/>
            <person name="Fang C."/>
            <person name="Yue Y."/>
            <person name="Li F."/>
            <person name="Li D."/>
            <person name="Wei S."/>
            <person name="Han B."/>
            <person name="Jiang C."/>
            <person name="Yin Y."/>
            <person name="Xia T."/>
            <person name="Zhang Z."/>
            <person name="Bennetzen J.L."/>
            <person name="Zhao S."/>
            <person name="Wan X."/>
        </authorList>
    </citation>
    <scope>NUCLEOTIDE SEQUENCE [LARGE SCALE GENOMIC DNA]</scope>
    <source>
        <strain evidence="6">cv. Shuchazao</strain>
        <tissue evidence="5">Leaf</tissue>
    </source>
</reference>
<gene>
    <name evidence="5" type="ORF">TEA_011484</name>
</gene>
<feature type="domain" description="Gnk2-homologous" evidence="4">
    <location>
        <begin position="31"/>
        <end position="88"/>
    </location>
</feature>
<evidence type="ECO:0000313" key="5">
    <source>
        <dbReference type="EMBL" id="THF94258.1"/>
    </source>
</evidence>
<dbReference type="EMBL" id="SDRB02013737">
    <property type="protein sequence ID" value="THF94258.1"/>
    <property type="molecule type" value="Genomic_DNA"/>
</dbReference>
<dbReference type="CDD" id="cd23509">
    <property type="entry name" value="Gnk2-like"/>
    <property type="match status" value="1"/>
</dbReference>
<organism evidence="5 6">
    <name type="scientific">Camellia sinensis var. sinensis</name>
    <name type="common">China tea</name>
    <dbReference type="NCBI Taxonomy" id="542762"/>
    <lineage>
        <taxon>Eukaryota</taxon>
        <taxon>Viridiplantae</taxon>
        <taxon>Streptophyta</taxon>
        <taxon>Embryophyta</taxon>
        <taxon>Tracheophyta</taxon>
        <taxon>Spermatophyta</taxon>
        <taxon>Magnoliopsida</taxon>
        <taxon>eudicotyledons</taxon>
        <taxon>Gunneridae</taxon>
        <taxon>Pentapetalae</taxon>
        <taxon>asterids</taxon>
        <taxon>Ericales</taxon>
        <taxon>Theaceae</taxon>
        <taxon>Camellia</taxon>
    </lineage>
</organism>
<evidence type="ECO:0000256" key="3">
    <source>
        <dbReference type="SAM" id="SignalP"/>
    </source>
</evidence>
<dbReference type="Gene3D" id="3.30.430.20">
    <property type="entry name" value="Gnk2 domain, C-X8-C-X2-C motif"/>
    <property type="match status" value="1"/>
</dbReference>
<proteinExistence type="predicted"/>
<sequence>MVYWRLLFFLSHTLITITITIAQPEFIFSYCVPNRTNSTTTYEANLKTLFSSLSSAIDSYGFYNASLGQNSDRVNAIVLCRGDVELAPFESPTCTVIEELCGDVNGEDVNCSCSNESNFKHWADSSSSQTSARSPFWSSPTTEELHCSSEMSKTLLLSSWTNTSAVCTIVTSPAELFSGLIEHKVPSTMLALSSSSTASSEFELQDFLEAAACPH</sequence>
<dbReference type="InterPro" id="IPR002902">
    <property type="entry name" value="GNK2"/>
</dbReference>
<feature type="chain" id="PRO_5020467151" description="Gnk2-homologous domain-containing protein" evidence="3">
    <location>
        <begin position="23"/>
        <end position="215"/>
    </location>
</feature>
<evidence type="ECO:0000256" key="2">
    <source>
        <dbReference type="ARBA" id="ARBA00022737"/>
    </source>
</evidence>
<protein>
    <recommendedName>
        <fullName evidence="4">Gnk2-homologous domain-containing protein</fullName>
    </recommendedName>
</protein>
<comment type="caution">
    <text evidence="5">The sequence shown here is derived from an EMBL/GenBank/DDBJ whole genome shotgun (WGS) entry which is preliminary data.</text>
</comment>
<accession>A0A4S4CX66</accession>
<dbReference type="AlphaFoldDB" id="A0A4S4CX66"/>
<evidence type="ECO:0000256" key="1">
    <source>
        <dbReference type="ARBA" id="ARBA00022729"/>
    </source>
</evidence>
<dbReference type="PANTHER" id="PTHR32099:SF51">
    <property type="entry name" value="CYSTEINE-RICH RECEPTOR-LIKE PROTEIN KINASE 25 ISOFORM X1"/>
    <property type="match status" value="1"/>
</dbReference>
<name>A0A4S4CX66_CAMSN</name>